<dbReference type="KEGG" id="rpon:G3256_05880"/>
<dbReference type="PANTHER" id="PTHR10285">
    <property type="entry name" value="URIDINE KINASE"/>
    <property type="match status" value="1"/>
</dbReference>
<name>A0A858SPE8_9RHOB</name>
<sequence>MTPEQTAQSVCDRVLAAPRRGRRRLVALAGAPASGKTTLAHSLGEALNEKGCAAQVVPMDGFHLHNQILLDRDTLNRKGAPHTFDAAGFVHLVSRLPDEDEVFYPLFDRARDISIASAGRVGPGCDTVVLEGNYLLLDAPVWRELSRYWDLSVRLDVPIKVLQSRLVQRWLDHGLSPERAEERAARNDLANARTVQEESLPADIVLTG</sequence>
<evidence type="ECO:0000313" key="1">
    <source>
        <dbReference type="EMBL" id="QJF50719.1"/>
    </source>
</evidence>
<dbReference type="Proteomes" id="UP000503308">
    <property type="component" value="Chromosome"/>
</dbReference>
<gene>
    <name evidence="1" type="ORF">G3256_05880</name>
</gene>
<accession>A0A858SPE8</accession>
<dbReference type="EMBL" id="CP048788">
    <property type="protein sequence ID" value="QJF50719.1"/>
    <property type="molecule type" value="Genomic_DNA"/>
</dbReference>
<dbReference type="Gene3D" id="3.40.50.300">
    <property type="entry name" value="P-loop containing nucleotide triphosphate hydrolases"/>
    <property type="match status" value="1"/>
</dbReference>
<reference evidence="1 2" key="1">
    <citation type="submission" date="2020-02" db="EMBL/GenBank/DDBJ databases">
        <title>Genome sequence of Roseobacter ponti.</title>
        <authorList>
            <person name="Hollensteiner J."/>
            <person name="Schneider D."/>
            <person name="Poehlein A."/>
            <person name="Daniel R."/>
        </authorList>
    </citation>
    <scope>NUCLEOTIDE SEQUENCE [LARGE SCALE GENOMIC DNA]</scope>
    <source>
        <strain evidence="1 2">DSM 106830</strain>
    </source>
</reference>
<protein>
    <submittedName>
        <fullName evidence="1">Nucleoside/nucleotide kinase family protein</fullName>
    </submittedName>
</protein>
<dbReference type="RefSeq" id="WP_169639934.1">
    <property type="nucleotide sequence ID" value="NZ_CP048788.1"/>
</dbReference>
<keyword evidence="2" id="KW-1185">Reference proteome</keyword>
<dbReference type="GO" id="GO:0016301">
    <property type="term" value="F:kinase activity"/>
    <property type="evidence" value="ECO:0007669"/>
    <property type="project" value="UniProtKB-KW"/>
</dbReference>
<keyword evidence="1" id="KW-0808">Transferase</keyword>
<dbReference type="AlphaFoldDB" id="A0A858SPE8"/>
<evidence type="ECO:0000313" key="2">
    <source>
        <dbReference type="Proteomes" id="UP000503308"/>
    </source>
</evidence>
<dbReference type="InterPro" id="IPR027417">
    <property type="entry name" value="P-loop_NTPase"/>
</dbReference>
<dbReference type="SUPFAM" id="SSF52540">
    <property type="entry name" value="P-loop containing nucleoside triphosphate hydrolases"/>
    <property type="match status" value="1"/>
</dbReference>
<proteinExistence type="predicted"/>
<organism evidence="1 2">
    <name type="scientific">Roseobacter ponti</name>
    <dbReference type="NCBI Taxonomy" id="1891787"/>
    <lineage>
        <taxon>Bacteria</taxon>
        <taxon>Pseudomonadati</taxon>
        <taxon>Pseudomonadota</taxon>
        <taxon>Alphaproteobacteria</taxon>
        <taxon>Rhodobacterales</taxon>
        <taxon>Roseobacteraceae</taxon>
        <taxon>Roseobacter</taxon>
    </lineage>
</organism>
<keyword evidence="1" id="KW-0418">Kinase</keyword>